<name>A0A5B7DF70_PORTR</name>
<proteinExistence type="predicted"/>
<dbReference type="SUPFAM" id="SSF49562">
    <property type="entry name" value="C2 domain (Calcium/lipid-binding domain, CaLB)"/>
    <property type="match status" value="1"/>
</dbReference>
<dbReference type="InterPro" id="IPR035892">
    <property type="entry name" value="C2_domain_sf"/>
</dbReference>
<protein>
    <submittedName>
        <fullName evidence="1">Uncharacterized protein</fullName>
    </submittedName>
</protein>
<evidence type="ECO:0000313" key="2">
    <source>
        <dbReference type="Proteomes" id="UP000324222"/>
    </source>
</evidence>
<reference evidence="1 2" key="1">
    <citation type="submission" date="2019-05" db="EMBL/GenBank/DDBJ databases">
        <title>Another draft genome of Portunus trituberculatus and its Hox gene families provides insights of decapod evolution.</title>
        <authorList>
            <person name="Jeong J.-H."/>
            <person name="Song I."/>
            <person name="Kim S."/>
            <person name="Choi T."/>
            <person name="Kim D."/>
            <person name="Ryu S."/>
            <person name="Kim W."/>
        </authorList>
    </citation>
    <scope>NUCLEOTIDE SEQUENCE [LARGE SCALE GENOMIC DNA]</scope>
    <source>
        <tissue evidence="1">Muscle</tissue>
    </source>
</reference>
<comment type="caution">
    <text evidence="1">The sequence shown here is derived from an EMBL/GenBank/DDBJ whole genome shotgun (WGS) entry which is preliminary data.</text>
</comment>
<evidence type="ECO:0000313" key="1">
    <source>
        <dbReference type="EMBL" id="MPC19799.1"/>
    </source>
</evidence>
<organism evidence="1 2">
    <name type="scientific">Portunus trituberculatus</name>
    <name type="common">Swimming crab</name>
    <name type="synonym">Neptunus trituberculatus</name>
    <dbReference type="NCBI Taxonomy" id="210409"/>
    <lineage>
        <taxon>Eukaryota</taxon>
        <taxon>Metazoa</taxon>
        <taxon>Ecdysozoa</taxon>
        <taxon>Arthropoda</taxon>
        <taxon>Crustacea</taxon>
        <taxon>Multicrustacea</taxon>
        <taxon>Malacostraca</taxon>
        <taxon>Eumalacostraca</taxon>
        <taxon>Eucarida</taxon>
        <taxon>Decapoda</taxon>
        <taxon>Pleocyemata</taxon>
        <taxon>Brachyura</taxon>
        <taxon>Eubrachyura</taxon>
        <taxon>Portunoidea</taxon>
        <taxon>Portunidae</taxon>
        <taxon>Portuninae</taxon>
        <taxon>Portunus</taxon>
    </lineage>
</organism>
<gene>
    <name evidence="1" type="ORF">E2C01_012728</name>
</gene>
<keyword evidence="2" id="KW-1185">Reference proteome</keyword>
<accession>A0A5B7DF70</accession>
<dbReference type="Proteomes" id="UP000324222">
    <property type="component" value="Unassembled WGS sequence"/>
</dbReference>
<sequence length="140" mass="15831">MASVSPLNAQQQQQRQRQRQQQIAACKSNTILTSLESMTVPTPTVRACLGTLDMSLSKKRALAVMVSWFKVLTRVRDTKLEPEFNATCFLNLLFILLTLYLKVWRITIKDVSIGWVDINVFEEVLPHEAVITLVMIPGNA</sequence>
<dbReference type="AlphaFoldDB" id="A0A5B7DF70"/>
<dbReference type="EMBL" id="VSRR010000805">
    <property type="protein sequence ID" value="MPC19799.1"/>
    <property type="molecule type" value="Genomic_DNA"/>
</dbReference>